<dbReference type="Proteomes" id="UP000272560">
    <property type="component" value="Unassembled WGS sequence"/>
</dbReference>
<name>A0A3A5LZP5_9MICC</name>
<feature type="region of interest" description="Disordered" evidence="1">
    <location>
        <begin position="111"/>
        <end position="148"/>
    </location>
</feature>
<dbReference type="OrthoDB" id="9151676at2"/>
<proteinExistence type="predicted"/>
<dbReference type="PANTHER" id="PTHR43102:SF2">
    <property type="entry name" value="GAF DOMAIN-CONTAINING PROTEIN"/>
    <property type="match status" value="1"/>
</dbReference>
<dbReference type="InterPro" id="IPR029016">
    <property type="entry name" value="GAF-like_dom_sf"/>
</dbReference>
<dbReference type="AlphaFoldDB" id="A0A3A5LZP5"/>
<evidence type="ECO:0000313" key="3">
    <source>
        <dbReference type="EMBL" id="RJT77346.1"/>
    </source>
</evidence>
<accession>A0A3A5LZP5</accession>
<dbReference type="SUPFAM" id="SSF55781">
    <property type="entry name" value="GAF domain-like"/>
    <property type="match status" value="1"/>
</dbReference>
<dbReference type="EMBL" id="QZVT01000009">
    <property type="protein sequence ID" value="RJT77346.1"/>
    <property type="molecule type" value="Genomic_DNA"/>
</dbReference>
<evidence type="ECO:0000256" key="1">
    <source>
        <dbReference type="SAM" id="MobiDB-lite"/>
    </source>
</evidence>
<reference evidence="3 4" key="1">
    <citation type="submission" date="2018-09" db="EMBL/GenBank/DDBJ databases">
        <title>Novel species of Arthrobacter.</title>
        <authorList>
            <person name="Liu Q."/>
            <person name="Xin Y.-H."/>
        </authorList>
    </citation>
    <scope>NUCLEOTIDE SEQUENCE [LARGE SCALE GENOMIC DNA]</scope>
    <source>
        <strain evidence="3 4">Hz2</strain>
    </source>
</reference>
<feature type="domain" description="GAF" evidence="2">
    <location>
        <begin position="192"/>
        <end position="319"/>
    </location>
</feature>
<dbReference type="InterPro" id="IPR003018">
    <property type="entry name" value="GAF"/>
</dbReference>
<feature type="compositionally biased region" description="Polar residues" evidence="1">
    <location>
        <begin position="138"/>
        <end position="148"/>
    </location>
</feature>
<dbReference type="PANTHER" id="PTHR43102">
    <property type="entry name" value="SLR1143 PROTEIN"/>
    <property type="match status" value="1"/>
</dbReference>
<evidence type="ECO:0000313" key="4">
    <source>
        <dbReference type="Proteomes" id="UP000272560"/>
    </source>
</evidence>
<protein>
    <submittedName>
        <fullName evidence="3">GAF domain-containing protein</fullName>
    </submittedName>
</protein>
<keyword evidence="4" id="KW-1185">Reference proteome</keyword>
<sequence>MARPSPMPDGIRVHVRCAEVRLIRVFASIKARHTVNPYEQQWLTAQAASEATLLVDDVWVRYVVLGGAADAVAVAAYLHGIVLLDVLHRDLVSYAVNELLQTQPATRQFPVFPDSGSSPAVRRRAPYADESGPARNSGGRTTHTATTLHPSMTYGSWPRLAARLETMFNPFEAEHRRSASLMSTGLVQSGKEERFDLLTQRARRTFDASSATITFLEAGSPVVKSAAGLVLDDLAGRSTFCSHTITEDRILIIPDTLTHKCFVSDSLVVGEPHIRFYAGSPLTGPGGWRIGALCIFDTRPRRFSRQDERQLRILAALVQTEVFDHY</sequence>
<evidence type="ECO:0000259" key="2">
    <source>
        <dbReference type="Pfam" id="PF01590"/>
    </source>
</evidence>
<organism evidence="3 4">
    <name type="scientific">Arthrobacter cheniae</name>
    <dbReference type="NCBI Taxonomy" id="1258888"/>
    <lineage>
        <taxon>Bacteria</taxon>
        <taxon>Bacillati</taxon>
        <taxon>Actinomycetota</taxon>
        <taxon>Actinomycetes</taxon>
        <taxon>Micrococcales</taxon>
        <taxon>Micrococcaceae</taxon>
        <taxon>Arthrobacter</taxon>
    </lineage>
</organism>
<dbReference type="Pfam" id="PF01590">
    <property type="entry name" value="GAF"/>
    <property type="match status" value="1"/>
</dbReference>
<comment type="caution">
    <text evidence="3">The sequence shown here is derived from an EMBL/GenBank/DDBJ whole genome shotgun (WGS) entry which is preliminary data.</text>
</comment>
<gene>
    <name evidence="3" type="ORF">D6T63_15535</name>
</gene>
<dbReference type="Gene3D" id="3.30.450.40">
    <property type="match status" value="1"/>
</dbReference>